<keyword evidence="1" id="KW-0812">Transmembrane</keyword>
<evidence type="ECO:0000313" key="2">
    <source>
        <dbReference type="EMBL" id="MFC5888255.1"/>
    </source>
</evidence>
<gene>
    <name evidence="2" type="ORF">ACFP0N_25145</name>
</gene>
<organism evidence="2 3">
    <name type="scientific">Kitasatospora aburaviensis</name>
    <dbReference type="NCBI Taxonomy" id="67265"/>
    <lineage>
        <taxon>Bacteria</taxon>
        <taxon>Bacillati</taxon>
        <taxon>Actinomycetota</taxon>
        <taxon>Actinomycetes</taxon>
        <taxon>Kitasatosporales</taxon>
        <taxon>Streptomycetaceae</taxon>
        <taxon>Kitasatospora</taxon>
    </lineage>
</organism>
<evidence type="ECO:0000256" key="1">
    <source>
        <dbReference type="SAM" id="Phobius"/>
    </source>
</evidence>
<feature type="transmembrane region" description="Helical" evidence="1">
    <location>
        <begin position="50"/>
        <end position="70"/>
    </location>
</feature>
<feature type="transmembrane region" description="Helical" evidence="1">
    <location>
        <begin position="123"/>
        <end position="145"/>
    </location>
</feature>
<dbReference type="EMBL" id="JBHSOD010000037">
    <property type="protein sequence ID" value="MFC5888255.1"/>
    <property type="molecule type" value="Genomic_DNA"/>
</dbReference>
<dbReference type="RefSeq" id="WP_313763468.1">
    <property type="nucleotide sequence ID" value="NZ_BAAAVH010000112.1"/>
</dbReference>
<feature type="transmembrane region" description="Helical" evidence="1">
    <location>
        <begin position="91"/>
        <end position="111"/>
    </location>
</feature>
<evidence type="ECO:0000313" key="3">
    <source>
        <dbReference type="Proteomes" id="UP001596067"/>
    </source>
</evidence>
<name>A0ABW1F2B0_9ACTN</name>
<dbReference type="InterPro" id="IPR025058">
    <property type="entry name" value="DUF3995"/>
</dbReference>
<keyword evidence="1" id="KW-0472">Membrane</keyword>
<comment type="caution">
    <text evidence="2">The sequence shown here is derived from an EMBL/GenBank/DDBJ whole genome shotgun (WGS) entry which is preliminary data.</text>
</comment>
<protein>
    <submittedName>
        <fullName evidence="2">DUF3995 domain-containing protein</fullName>
    </submittedName>
</protein>
<dbReference type="Pfam" id="PF13160">
    <property type="entry name" value="DUF3995"/>
    <property type="match status" value="1"/>
</dbReference>
<accession>A0ABW1F2B0</accession>
<proteinExistence type="predicted"/>
<keyword evidence="3" id="KW-1185">Reference proteome</keyword>
<sequence>MGAVRTAGAVVAGVLAGVGVLHAVWAVSPWPMRTPAELADAVVGRGDEMPPPAACLAVAGALGAAAYLVGAEAGVLPAAGPARVRRAGVRTVSAVLLARGTGGLLVSALGLGEQSARFRRLDARYYSPLCLALGAGAGAVAVAGYREPDRVA</sequence>
<keyword evidence="1" id="KW-1133">Transmembrane helix</keyword>
<reference evidence="3" key="1">
    <citation type="journal article" date="2019" name="Int. J. Syst. Evol. Microbiol.">
        <title>The Global Catalogue of Microorganisms (GCM) 10K type strain sequencing project: providing services to taxonomists for standard genome sequencing and annotation.</title>
        <authorList>
            <consortium name="The Broad Institute Genomics Platform"/>
            <consortium name="The Broad Institute Genome Sequencing Center for Infectious Disease"/>
            <person name="Wu L."/>
            <person name="Ma J."/>
        </authorList>
    </citation>
    <scope>NUCLEOTIDE SEQUENCE [LARGE SCALE GENOMIC DNA]</scope>
    <source>
        <strain evidence="3">CGMCC 4.1469</strain>
    </source>
</reference>
<dbReference type="Proteomes" id="UP001596067">
    <property type="component" value="Unassembled WGS sequence"/>
</dbReference>